<evidence type="ECO:0000313" key="9">
    <source>
        <dbReference type="EMBL" id="MBB5871333.1"/>
    </source>
</evidence>
<evidence type="ECO:0000256" key="2">
    <source>
        <dbReference type="ARBA" id="ARBA00022525"/>
    </source>
</evidence>
<keyword evidence="1" id="KW-0134">Cell wall</keyword>
<evidence type="ECO:0000256" key="1">
    <source>
        <dbReference type="ARBA" id="ARBA00022512"/>
    </source>
</evidence>
<dbReference type="PROSITE" id="PS51257">
    <property type="entry name" value="PROKAR_LIPOPROTEIN"/>
    <property type="match status" value="1"/>
</dbReference>
<evidence type="ECO:0000256" key="4">
    <source>
        <dbReference type="ARBA" id="ARBA00023088"/>
    </source>
</evidence>
<keyword evidence="3 7" id="KW-0732">Signal</keyword>
<dbReference type="RefSeq" id="WP_184839312.1">
    <property type="nucleotide sequence ID" value="NZ_JACHMN010000002.1"/>
</dbReference>
<protein>
    <submittedName>
        <fullName evidence="9">LPXTG-motif cell wall-anchored protein</fullName>
    </submittedName>
</protein>
<dbReference type="Proteomes" id="UP000587527">
    <property type="component" value="Unassembled WGS sequence"/>
</dbReference>
<keyword evidence="10" id="KW-1185">Reference proteome</keyword>
<dbReference type="EMBL" id="JACHMN010000002">
    <property type="protein sequence ID" value="MBB5871333.1"/>
    <property type="molecule type" value="Genomic_DNA"/>
</dbReference>
<name>A0A841BWP1_9ACTN</name>
<sequence length="499" mass="49502">MSWQRRLPAAAVLLTVPILAAPATPASAAACSPGAFSARASADLVRVGLLDLRPLGLPVGPVADVRVASTSAGMNAKARTQSAAASRYADADLLGLSLPTGPLDKSVAQQAPPTHKAASVASAGAIQLGVARVGLGSLSAHATWAEGMGCSYAGPAGVSRATVADLTVLPGSRNTSLVRAPQNLTSQAVTGLQLVNGKFAAAAAAEIELADLQLLSNSLGVKVLKPPTLAVIATGNARTSTVDYKAPILEISGDGVRTHRLDSPEKQIEVALPPSMLARLGAADRARQEGLPLVGGDPLNSLLAALPIGSLAGITGGGSSSVSLPGLPEIENVPLLPGLLGGVSSAGNGTRQPGAGSLAVLRLSIGGLDKRVTDTGVSAQAASLRLQLVVLGDRRGGESTVLDLGIGLLEVSAVAPRTATTSPGPSPSHSNCVCPPDSSASPSAPVPSPRTSPAGCGGPGCSLPLTGSSGLPFLIGAGVVLAFLGRLLLLLSRRRNAVS</sequence>
<dbReference type="PROSITE" id="PS50847">
    <property type="entry name" value="GRAM_POS_ANCHORING"/>
    <property type="match status" value="1"/>
</dbReference>
<feature type="compositionally biased region" description="Polar residues" evidence="5">
    <location>
        <begin position="418"/>
        <end position="431"/>
    </location>
</feature>
<evidence type="ECO:0000256" key="5">
    <source>
        <dbReference type="SAM" id="MobiDB-lite"/>
    </source>
</evidence>
<keyword evidence="6" id="KW-1133">Transmembrane helix</keyword>
<accession>A0A841BWP1</accession>
<feature type="chain" id="PRO_5032333412" evidence="7">
    <location>
        <begin position="29"/>
        <end position="499"/>
    </location>
</feature>
<dbReference type="AlphaFoldDB" id="A0A841BWP1"/>
<evidence type="ECO:0000256" key="7">
    <source>
        <dbReference type="SAM" id="SignalP"/>
    </source>
</evidence>
<keyword evidence="6" id="KW-0472">Membrane</keyword>
<keyword evidence="6" id="KW-0812">Transmembrane</keyword>
<feature type="signal peptide" evidence="7">
    <location>
        <begin position="1"/>
        <end position="28"/>
    </location>
</feature>
<keyword evidence="4" id="KW-0572">Peptidoglycan-anchor</keyword>
<evidence type="ECO:0000313" key="10">
    <source>
        <dbReference type="Proteomes" id="UP000587527"/>
    </source>
</evidence>
<feature type="region of interest" description="Disordered" evidence="5">
    <location>
        <begin position="417"/>
        <end position="456"/>
    </location>
</feature>
<dbReference type="NCBIfam" id="TIGR01167">
    <property type="entry name" value="LPXTG_anchor"/>
    <property type="match status" value="1"/>
</dbReference>
<gene>
    <name evidence="9" type="ORF">F4553_004712</name>
</gene>
<organism evidence="9 10">
    <name type="scientific">Allocatelliglobosispora scoriae</name>
    <dbReference type="NCBI Taxonomy" id="643052"/>
    <lineage>
        <taxon>Bacteria</taxon>
        <taxon>Bacillati</taxon>
        <taxon>Actinomycetota</taxon>
        <taxon>Actinomycetes</taxon>
        <taxon>Micromonosporales</taxon>
        <taxon>Micromonosporaceae</taxon>
        <taxon>Allocatelliglobosispora</taxon>
    </lineage>
</organism>
<reference evidence="9 10" key="1">
    <citation type="submission" date="2020-08" db="EMBL/GenBank/DDBJ databases">
        <title>Sequencing the genomes of 1000 actinobacteria strains.</title>
        <authorList>
            <person name="Klenk H.-P."/>
        </authorList>
    </citation>
    <scope>NUCLEOTIDE SEQUENCE [LARGE SCALE GENOMIC DNA]</scope>
    <source>
        <strain evidence="9 10">DSM 45362</strain>
    </source>
</reference>
<feature type="domain" description="Gram-positive cocci surface proteins LPxTG" evidence="8">
    <location>
        <begin position="463"/>
        <end position="499"/>
    </location>
</feature>
<proteinExistence type="predicted"/>
<feature type="transmembrane region" description="Helical" evidence="6">
    <location>
        <begin position="471"/>
        <end position="491"/>
    </location>
</feature>
<evidence type="ECO:0000259" key="8">
    <source>
        <dbReference type="PROSITE" id="PS50847"/>
    </source>
</evidence>
<dbReference type="InterPro" id="IPR019931">
    <property type="entry name" value="LPXTG_anchor"/>
</dbReference>
<comment type="caution">
    <text evidence="9">The sequence shown here is derived from an EMBL/GenBank/DDBJ whole genome shotgun (WGS) entry which is preliminary data.</text>
</comment>
<keyword evidence="2" id="KW-0964">Secreted</keyword>
<evidence type="ECO:0000256" key="6">
    <source>
        <dbReference type="SAM" id="Phobius"/>
    </source>
</evidence>
<evidence type="ECO:0000256" key="3">
    <source>
        <dbReference type="ARBA" id="ARBA00022729"/>
    </source>
</evidence>